<name>A0ABD5XVT3_9EURY</name>
<sequence>MSRPTPRSSDDAADVPDAEPTYRVVLFDMDGVLVEGRGADASVHDRALDDALADRELDVDAETRALLSGYEYDTDFATGCRRLGIDPVEFYGLREQYST</sequence>
<evidence type="ECO:0000313" key="2">
    <source>
        <dbReference type="Proteomes" id="UP001596368"/>
    </source>
</evidence>
<dbReference type="SUPFAM" id="SSF56784">
    <property type="entry name" value="HAD-like"/>
    <property type="match status" value="1"/>
</dbReference>
<proteinExistence type="predicted"/>
<dbReference type="AlphaFoldDB" id="A0ABD5XVT3"/>
<protein>
    <recommendedName>
        <fullName evidence="3">Haloacid dehalogenase-like hydrolase</fullName>
    </recommendedName>
</protein>
<evidence type="ECO:0008006" key="3">
    <source>
        <dbReference type="Google" id="ProtNLM"/>
    </source>
</evidence>
<dbReference type="InterPro" id="IPR036412">
    <property type="entry name" value="HAD-like_sf"/>
</dbReference>
<gene>
    <name evidence="1" type="ORF">ACFQRB_19200</name>
</gene>
<organism evidence="1 2">
    <name type="scientific">Halobaculum litoreum</name>
    <dbReference type="NCBI Taxonomy" id="3031998"/>
    <lineage>
        <taxon>Archaea</taxon>
        <taxon>Methanobacteriati</taxon>
        <taxon>Methanobacteriota</taxon>
        <taxon>Stenosarchaea group</taxon>
        <taxon>Halobacteria</taxon>
        <taxon>Halobacteriales</taxon>
        <taxon>Haloferacaceae</taxon>
        <taxon>Halobaculum</taxon>
    </lineage>
</organism>
<reference evidence="1 2" key="1">
    <citation type="journal article" date="2019" name="Int. J. Syst. Evol. Microbiol.">
        <title>The Global Catalogue of Microorganisms (GCM) 10K type strain sequencing project: providing services to taxonomists for standard genome sequencing and annotation.</title>
        <authorList>
            <consortium name="The Broad Institute Genomics Platform"/>
            <consortium name="The Broad Institute Genome Sequencing Center for Infectious Disease"/>
            <person name="Wu L."/>
            <person name="Ma J."/>
        </authorList>
    </citation>
    <scope>NUCLEOTIDE SEQUENCE [LARGE SCALE GENOMIC DNA]</scope>
    <source>
        <strain evidence="1 2">DT92</strain>
    </source>
</reference>
<keyword evidence="2" id="KW-1185">Reference proteome</keyword>
<accession>A0ABD5XVT3</accession>
<dbReference type="EMBL" id="JBHSZG010000008">
    <property type="protein sequence ID" value="MFC7138006.1"/>
    <property type="molecule type" value="Genomic_DNA"/>
</dbReference>
<comment type="caution">
    <text evidence="1">The sequence shown here is derived from an EMBL/GenBank/DDBJ whole genome shotgun (WGS) entry which is preliminary data.</text>
</comment>
<dbReference type="Proteomes" id="UP001596368">
    <property type="component" value="Unassembled WGS sequence"/>
</dbReference>
<evidence type="ECO:0000313" key="1">
    <source>
        <dbReference type="EMBL" id="MFC7138006.1"/>
    </source>
</evidence>